<evidence type="ECO:0000256" key="1">
    <source>
        <dbReference type="SAM" id="MobiDB-lite"/>
    </source>
</evidence>
<dbReference type="AlphaFoldDB" id="A0A699I4W9"/>
<comment type="caution">
    <text evidence="2">The sequence shown here is derived from an EMBL/GenBank/DDBJ whole genome shotgun (WGS) entry which is preliminary data.</text>
</comment>
<proteinExistence type="predicted"/>
<organism evidence="2">
    <name type="scientific">Tanacetum cinerariifolium</name>
    <name type="common">Dalmatian daisy</name>
    <name type="synonym">Chrysanthemum cinerariifolium</name>
    <dbReference type="NCBI Taxonomy" id="118510"/>
    <lineage>
        <taxon>Eukaryota</taxon>
        <taxon>Viridiplantae</taxon>
        <taxon>Streptophyta</taxon>
        <taxon>Embryophyta</taxon>
        <taxon>Tracheophyta</taxon>
        <taxon>Spermatophyta</taxon>
        <taxon>Magnoliopsida</taxon>
        <taxon>eudicotyledons</taxon>
        <taxon>Gunneridae</taxon>
        <taxon>Pentapetalae</taxon>
        <taxon>asterids</taxon>
        <taxon>campanulids</taxon>
        <taxon>Asterales</taxon>
        <taxon>Asteraceae</taxon>
        <taxon>Asteroideae</taxon>
        <taxon>Anthemideae</taxon>
        <taxon>Anthemidinae</taxon>
        <taxon>Tanacetum</taxon>
    </lineage>
</organism>
<sequence>MNLVSRDVYMGLIYSENAIVVWKELNKTYDKVDGSIVYNLLQKLNTVKGGSSVADYYHRLNSIWREFDALTKLLKCTCDVKCSCDASKELGLHQQLMNLMQFLMGVDDCYQHVRSSLLTKDPLPEVKDVYNVISKEESYRGVLESSSGTEYKQNATSFVAKTLNNNKKQFNNNGNNFTRGTSSNVNKGPNPNLNCKYYAKIGHTIHRCFEIVGFPQGFKINFNSNTRKQYFNANFDVKKNDKPSPSRFSSGFTSEQIQKFLNLISKKPSGSIHASIAGRASFFNGNGGFPNSGANQHLTGSITGMNNVVDTSELKIIVGHLNDVENTSDVDHLQFFNSQSPQRPNDDGKESSDKEDDQYQNFSEGDLQSSFPSTKQSSPTHFNDDVQKPVIRRLDRQSKPPVRLNDYILGSNVKYGIEKYVSYSKLNSVNLCFATTLNKLVDPTCLSKALSEPDKSHE</sequence>
<dbReference type="PANTHER" id="PTHR34222">
    <property type="entry name" value="GAG_PRE-INTEGRS DOMAIN-CONTAINING PROTEIN"/>
    <property type="match status" value="1"/>
</dbReference>
<accession>A0A699I4W9</accession>
<feature type="compositionally biased region" description="Polar residues" evidence="1">
    <location>
        <begin position="359"/>
        <end position="381"/>
    </location>
</feature>
<dbReference type="PANTHER" id="PTHR34222:SF99">
    <property type="entry name" value="PROTEIN, PUTATIVE-RELATED"/>
    <property type="match status" value="1"/>
</dbReference>
<evidence type="ECO:0000313" key="2">
    <source>
        <dbReference type="EMBL" id="GEZ14288.1"/>
    </source>
</evidence>
<reference evidence="2" key="1">
    <citation type="journal article" date="2019" name="Sci. Rep.">
        <title>Draft genome of Tanacetum cinerariifolium, the natural source of mosquito coil.</title>
        <authorList>
            <person name="Yamashiro T."/>
            <person name="Shiraishi A."/>
            <person name="Satake H."/>
            <person name="Nakayama K."/>
        </authorList>
    </citation>
    <scope>NUCLEOTIDE SEQUENCE</scope>
</reference>
<dbReference type="EMBL" id="BKCJ010245342">
    <property type="protein sequence ID" value="GEZ14288.1"/>
    <property type="molecule type" value="Genomic_DNA"/>
</dbReference>
<feature type="compositionally biased region" description="Basic and acidic residues" evidence="1">
    <location>
        <begin position="382"/>
        <end position="397"/>
    </location>
</feature>
<gene>
    <name evidence="2" type="ORF">Tci_486261</name>
</gene>
<feature type="region of interest" description="Disordered" evidence="1">
    <location>
        <begin position="336"/>
        <end position="397"/>
    </location>
</feature>
<name>A0A699I4W9_TANCI</name>
<protein>
    <submittedName>
        <fullName evidence="2">Uncharacterized protein</fullName>
    </submittedName>
</protein>